<feature type="domain" description="ABC transporter" evidence="5">
    <location>
        <begin position="23"/>
        <end position="264"/>
    </location>
</feature>
<evidence type="ECO:0000313" key="6">
    <source>
        <dbReference type="EMBL" id="GHO59824.1"/>
    </source>
</evidence>
<evidence type="ECO:0000256" key="4">
    <source>
        <dbReference type="ARBA" id="ARBA00022840"/>
    </source>
</evidence>
<dbReference type="SUPFAM" id="SSF52540">
    <property type="entry name" value="P-loop containing nucleoside triphosphate hydrolases"/>
    <property type="match status" value="1"/>
</dbReference>
<reference evidence="6 7" key="1">
    <citation type="journal article" date="2021" name="Int. J. Syst. Evol. Microbiol.">
        <title>Reticulibacter mediterranei gen. nov., sp. nov., within the new family Reticulibacteraceae fam. nov., and Ktedonospora formicarum gen. nov., sp. nov., Ktedonobacter robiniae sp. nov., Dictyobacter formicarum sp. nov. and Dictyobacter arantiisoli sp. nov., belonging to the class Ktedonobacteria.</title>
        <authorList>
            <person name="Yabe S."/>
            <person name="Zheng Y."/>
            <person name="Wang C.M."/>
            <person name="Sakai Y."/>
            <person name="Abe K."/>
            <person name="Yokota A."/>
            <person name="Donadio S."/>
            <person name="Cavaletti L."/>
            <person name="Monciardini P."/>
        </authorList>
    </citation>
    <scope>NUCLEOTIDE SEQUENCE [LARGE SCALE GENOMIC DNA]</scope>
    <source>
        <strain evidence="6 7">SOSP1-30</strain>
    </source>
</reference>
<dbReference type="PROSITE" id="PS00211">
    <property type="entry name" value="ABC_TRANSPORTER_1"/>
    <property type="match status" value="1"/>
</dbReference>
<dbReference type="Proteomes" id="UP000654345">
    <property type="component" value="Unassembled WGS sequence"/>
</dbReference>
<protein>
    <submittedName>
        <fullName evidence="6">ABC transporter ATP-binding protein</fullName>
    </submittedName>
</protein>
<dbReference type="RefSeq" id="WP_201375968.1">
    <property type="nucleotide sequence ID" value="NZ_BNJG01000003.1"/>
</dbReference>
<evidence type="ECO:0000313" key="7">
    <source>
        <dbReference type="Proteomes" id="UP000654345"/>
    </source>
</evidence>
<dbReference type="InterPro" id="IPR017871">
    <property type="entry name" value="ABC_transporter-like_CS"/>
</dbReference>
<dbReference type="InterPro" id="IPR003439">
    <property type="entry name" value="ABC_transporter-like_ATP-bd"/>
</dbReference>
<name>A0ABQ3V3U0_9CHLR</name>
<keyword evidence="3" id="KW-0547">Nucleotide-binding</keyword>
<keyword evidence="2" id="KW-0813">Transport</keyword>
<evidence type="ECO:0000256" key="2">
    <source>
        <dbReference type="ARBA" id="ARBA00022448"/>
    </source>
</evidence>
<dbReference type="EMBL" id="BNJG01000003">
    <property type="protein sequence ID" value="GHO59824.1"/>
    <property type="molecule type" value="Genomic_DNA"/>
</dbReference>
<dbReference type="Pfam" id="PF00005">
    <property type="entry name" value="ABC_tran"/>
    <property type="match status" value="1"/>
</dbReference>
<dbReference type="Gene3D" id="3.40.50.300">
    <property type="entry name" value="P-loop containing nucleotide triphosphate hydrolases"/>
    <property type="match status" value="1"/>
</dbReference>
<keyword evidence="4 6" id="KW-0067">ATP-binding</keyword>
<dbReference type="PROSITE" id="PS50893">
    <property type="entry name" value="ABC_TRANSPORTER_2"/>
    <property type="match status" value="1"/>
</dbReference>
<gene>
    <name evidence="6" type="ORF">KSB_82990</name>
</gene>
<evidence type="ECO:0000256" key="1">
    <source>
        <dbReference type="ARBA" id="ARBA00005417"/>
    </source>
</evidence>
<dbReference type="SMART" id="SM00382">
    <property type="entry name" value="AAA"/>
    <property type="match status" value="1"/>
</dbReference>
<keyword evidence="7" id="KW-1185">Reference proteome</keyword>
<dbReference type="InterPro" id="IPR027417">
    <property type="entry name" value="P-loop_NTPase"/>
</dbReference>
<dbReference type="InterPro" id="IPR003593">
    <property type="entry name" value="AAA+_ATPase"/>
</dbReference>
<sequence length="339" mass="38213">MTQETLVPIDTSHIPHSIETPIISVENLVKRYKKATKNAVDQISFSVAPGTLFALLGPNGSGKTTTISMLTTTLAPTSGTIHIAGYDLATQAHLIRSQIGIIFQKPSLDLNLTAEENIRLHATLYGLYPYRPLFRLMPKTYRAQVQELAHLLGIEESLFKPVKTFSGGMKRKLEIVRSLLHRPEVLFLDEPTTGLDPESRRELWDHLRQVRAESGTTIFLTTHYLEEAEGADNILIINRGQIVSAGSPQQIKTSLTQPMLFIDAHEREQLRVELHAKNIDFKEDGLFSIALENQQVHQLLKSIDTPLSMVQTHTPSLEDAYIHIIKQEYIEEQTEEHTK</sequence>
<comment type="caution">
    <text evidence="6">The sequence shown here is derived from an EMBL/GenBank/DDBJ whole genome shotgun (WGS) entry which is preliminary data.</text>
</comment>
<proteinExistence type="inferred from homology"/>
<evidence type="ECO:0000256" key="3">
    <source>
        <dbReference type="ARBA" id="ARBA00022741"/>
    </source>
</evidence>
<accession>A0ABQ3V3U0</accession>
<comment type="similarity">
    <text evidence="1">Belongs to the ABC transporter superfamily.</text>
</comment>
<dbReference type="InterPro" id="IPR050763">
    <property type="entry name" value="ABC_transporter_ATP-binding"/>
</dbReference>
<organism evidence="6 7">
    <name type="scientific">Ktedonobacter robiniae</name>
    <dbReference type="NCBI Taxonomy" id="2778365"/>
    <lineage>
        <taxon>Bacteria</taxon>
        <taxon>Bacillati</taxon>
        <taxon>Chloroflexota</taxon>
        <taxon>Ktedonobacteria</taxon>
        <taxon>Ktedonobacterales</taxon>
        <taxon>Ktedonobacteraceae</taxon>
        <taxon>Ktedonobacter</taxon>
    </lineage>
</organism>
<dbReference type="PANTHER" id="PTHR42711:SF5">
    <property type="entry name" value="ABC TRANSPORTER ATP-BINDING PROTEIN NATA"/>
    <property type="match status" value="1"/>
</dbReference>
<dbReference type="PANTHER" id="PTHR42711">
    <property type="entry name" value="ABC TRANSPORTER ATP-BINDING PROTEIN"/>
    <property type="match status" value="1"/>
</dbReference>
<dbReference type="GO" id="GO:0005524">
    <property type="term" value="F:ATP binding"/>
    <property type="evidence" value="ECO:0007669"/>
    <property type="project" value="UniProtKB-KW"/>
</dbReference>
<evidence type="ECO:0000259" key="5">
    <source>
        <dbReference type="PROSITE" id="PS50893"/>
    </source>
</evidence>